<feature type="compositionally biased region" description="Basic and acidic residues" evidence="3">
    <location>
        <begin position="569"/>
        <end position="603"/>
    </location>
</feature>
<feature type="compositionally biased region" description="Basic and acidic residues" evidence="3">
    <location>
        <begin position="509"/>
        <end position="531"/>
    </location>
</feature>
<comment type="similarity">
    <text evidence="1">Belongs to the CWC26 family.</text>
</comment>
<feature type="compositionally biased region" description="Polar residues" evidence="3">
    <location>
        <begin position="452"/>
        <end position="465"/>
    </location>
</feature>
<feature type="compositionally biased region" description="Low complexity" evidence="3">
    <location>
        <begin position="497"/>
        <end position="508"/>
    </location>
</feature>
<dbReference type="PANTHER" id="PTHR31809:SF0">
    <property type="entry name" value="BUD13 HOMOLOG"/>
    <property type="match status" value="1"/>
</dbReference>
<feature type="compositionally biased region" description="Basic and acidic residues" evidence="3">
    <location>
        <begin position="64"/>
        <end position="107"/>
    </location>
</feature>
<feature type="region of interest" description="Disordered" evidence="3">
    <location>
        <begin position="64"/>
        <end position="473"/>
    </location>
</feature>
<dbReference type="PANTHER" id="PTHR31809">
    <property type="entry name" value="BUD13 HOMOLOG"/>
    <property type="match status" value="1"/>
</dbReference>
<feature type="compositionally biased region" description="Basic residues" evidence="3">
    <location>
        <begin position="335"/>
        <end position="345"/>
    </location>
</feature>
<protein>
    <recommendedName>
        <fullName evidence="2">BUD13 homolog</fullName>
    </recommendedName>
</protein>
<dbReference type="InterPro" id="IPR051112">
    <property type="entry name" value="CWC26_splicing_factor"/>
</dbReference>
<evidence type="ECO:0000256" key="3">
    <source>
        <dbReference type="SAM" id="MobiDB-lite"/>
    </source>
</evidence>
<organism evidence="4 5">
    <name type="scientific">Bemisia tabaci</name>
    <name type="common">Sweetpotato whitefly</name>
    <name type="synonym">Aleurodes tabaci</name>
    <dbReference type="NCBI Taxonomy" id="7038"/>
    <lineage>
        <taxon>Eukaryota</taxon>
        <taxon>Metazoa</taxon>
        <taxon>Ecdysozoa</taxon>
        <taxon>Arthropoda</taxon>
        <taxon>Hexapoda</taxon>
        <taxon>Insecta</taxon>
        <taxon>Pterygota</taxon>
        <taxon>Neoptera</taxon>
        <taxon>Paraneoptera</taxon>
        <taxon>Hemiptera</taxon>
        <taxon>Sternorrhyncha</taxon>
        <taxon>Aleyrodoidea</taxon>
        <taxon>Aleyrodidae</taxon>
        <taxon>Aleyrodinae</taxon>
        <taxon>Bemisia</taxon>
    </lineage>
</organism>
<evidence type="ECO:0000313" key="5">
    <source>
        <dbReference type="Proteomes" id="UP001152759"/>
    </source>
</evidence>
<dbReference type="InterPro" id="IPR018609">
    <property type="entry name" value="Bud13"/>
</dbReference>
<feature type="compositionally biased region" description="Basic residues" evidence="3">
    <location>
        <begin position="266"/>
        <end position="277"/>
    </location>
</feature>
<dbReference type="GO" id="GO:0000398">
    <property type="term" value="P:mRNA splicing, via spliceosome"/>
    <property type="evidence" value="ECO:0007669"/>
    <property type="project" value="TreeGrafter"/>
</dbReference>
<evidence type="ECO:0000313" key="4">
    <source>
        <dbReference type="EMBL" id="CAH0776599.1"/>
    </source>
</evidence>
<evidence type="ECO:0000256" key="2">
    <source>
        <dbReference type="ARBA" id="ARBA00014454"/>
    </source>
</evidence>
<keyword evidence="5" id="KW-1185">Reference proteome</keyword>
<dbReference type="Pfam" id="PF09736">
    <property type="entry name" value="Bud13"/>
    <property type="match status" value="1"/>
</dbReference>
<feature type="compositionally biased region" description="Basic and acidic residues" evidence="3">
    <location>
        <begin position="116"/>
        <end position="125"/>
    </location>
</feature>
<dbReference type="GO" id="GO:0003723">
    <property type="term" value="F:RNA binding"/>
    <property type="evidence" value="ECO:0007669"/>
    <property type="project" value="TreeGrafter"/>
</dbReference>
<dbReference type="AlphaFoldDB" id="A0A9P0CC96"/>
<gene>
    <name evidence="4" type="ORF">BEMITA_LOCUS12667</name>
</gene>
<evidence type="ECO:0000256" key="1">
    <source>
        <dbReference type="ARBA" id="ARBA00011069"/>
    </source>
</evidence>
<sequence>MRLLGENELDLFQMDEDAPQIAGIIDERPPELQTLESYRNSKRWKVVAESDELTISDVHAEAEERKKLTSKNNKEIAHRFISHNIEKPDSERSKLNSKSEKNLDSKKVSKSSSSKLPEKSRHVDSSESSPRPSKIRKSKNDSDFSPPRSSKRNSGNSSDLSPPRPTRRKSKSSDSDQSPHRPSKNNKYSNDSDMSPPRKKVFRSKHRSGNDSDLSPPRSSIRRGNSSDLSPPRPTRRKSRSSDSDQSPRRPSKKNKYSDNSDLSPPRKKVSRSKHRSGHDSDLSPPRSSIRRGNSSDLSPPRPTRRKSRSSDSDQSPRRPSKKNKYSDNSDMSPPRKKVSRSKHRSGNDSDLSPPRSANRREPRNNSGSLTKNPSRRTPPRFSEKHWSSHNYNASSRRSKNRQSGSDSDLSPPRPFSKPFAKMERNSKDGKLSSSKDHSDKKSGFRDRSPESLRNSHQTKMTETLSGKRAGLQDAAALKEENVKFQEREDIAFKQMSASVSGEGAAAVVRDRRTGRRRDPEKEEAYKKRKEAVDGVIKEKYAKWGQGLKQTQEYQERLEELLHEAEKPFARHADDKDLDDFLKNQERDGDPMLEYLREKKEKSGASSNAKPVYKGPYPPNRFNIRPGFRWDGVDRSNGFEKQWFAKQNERKAVSDEAYKWSTSDM</sequence>
<dbReference type="GO" id="GO:0005684">
    <property type="term" value="C:U2-type spliceosomal complex"/>
    <property type="evidence" value="ECO:0007669"/>
    <property type="project" value="TreeGrafter"/>
</dbReference>
<feature type="region of interest" description="Disordered" evidence="3">
    <location>
        <begin position="569"/>
        <end position="618"/>
    </location>
</feature>
<dbReference type="Proteomes" id="UP001152759">
    <property type="component" value="Chromosome 8"/>
</dbReference>
<feature type="region of interest" description="Disordered" evidence="3">
    <location>
        <begin position="496"/>
        <end position="531"/>
    </location>
</feature>
<feature type="compositionally biased region" description="Basic residues" evidence="3">
    <location>
        <begin position="197"/>
        <end position="207"/>
    </location>
</feature>
<accession>A0A9P0CC96</accession>
<dbReference type="EMBL" id="OU963869">
    <property type="protein sequence ID" value="CAH0776599.1"/>
    <property type="molecule type" value="Genomic_DNA"/>
</dbReference>
<feature type="compositionally biased region" description="Basic and acidic residues" evidence="3">
    <location>
        <begin position="421"/>
        <end position="451"/>
    </location>
</feature>
<feature type="compositionally biased region" description="Polar residues" evidence="3">
    <location>
        <begin position="389"/>
        <end position="409"/>
    </location>
</feature>
<dbReference type="GO" id="GO:0070274">
    <property type="term" value="C:RES complex"/>
    <property type="evidence" value="ECO:0007669"/>
    <property type="project" value="TreeGrafter"/>
</dbReference>
<name>A0A9P0CC96_BEMTA</name>
<reference evidence="4" key="1">
    <citation type="submission" date="2021-12" db="EMBL/GenBank/DDBJ databases">
        <authorList>
            <person name="King R."/>
        </authorList>
    </citation>
    <scope>NUCLEOTIDE SEQUENCE</scope>
</reference>
<proteinExistence type="inferred from homology"/>